<dbReference type="AlphaFoldDB" id="A0A2H3C1I1"/>
<accession>A0A2H3C1I1</accession>
<dbReference type="InterPro" id="IPR013022">
    <property type="entry name" value="Xyl_isomerase-like_TIM-brl"/>
</dbReference>
<dbReference type="PANTHER" id="PTHR12110:SF21">
    <property type="entry name" value="XYLOSE ISOMERASE-LIKE TIM BARREL DOMAIN-CONTAINING PROTEIN"/>
    <property type="match status" value="1"/>
</dbReference>
<evidence type="ECO:0000259" key="1">
    <source>
        <dbReference type="Pfam" id="PF01261"/>
    </source>
</evidence>
<dbReference type="Gene3D" id="3.20.20.150">
    <property type="entry name" value="Divalent-metal-dependent TIM barrel enzymes"/>
    <property type="match status" value="1"/>
</dbReference>
<protein>
    <submittedName>
        <fullName evidence="2">Xylose isomerase-like protein</fullName>
    </submittedName>
</protein>
<organism evidence="2 3">
    <name type="scientific">Armillaria solidipes</name>
    <dbReference type="NCBI Taxonomy" id="1076256"/>
    <lineage>
        <taxon>Eukaryota</taxon>
        <taxon>Fungi</taxon>
        <taxon>Dikarya</taxon>
        <taxon>Basidiomycota</taxon>
        <taxon>Agaricomycotina</taxon>
        <taxon>Agaricomycetes</taxon>
        <taxon>Agaricomycetidae</taxon>
        <taxon>Agaricales</taxon>
        <taxon>Marasmiineae</taxon>
        <taxon>Physalacriaceae</taxon>
        <taxon>Armillaria</taxon>
    </lineage>
</organism>
<feature type="domain" description="Xylose isomerase-like TIM barrel" evidence="1">
    <location>
        <begin position="30"/>
        <end position="331"/>
    </location>
</feature>
<dbReference type="EMBL" id="KZ293416">
    <property type="protein sequence ID" value="PBK76949.1"/>
    <property type="molecule type" value="Genomic_DNA"/>
</dbReference>
<dbReference type="PANTHER" id="PTHR12110">
    <property type="entry name" value="HYDROXYPYRUVATE ISOMERASE"/>
    <property type="match status" value="1"/>
</dbReference>
<dbReference type="STRING" id="1076256.A0A2H3C1I1"/>
<reference evidence="3" key="1">
    <citation type="journal article" date="2017" name="Nat. Ecol. Evol.">
        <title>Genome expansion and lineage-specific genetic innovations in the forest pathogenic fungi Armillaria.</title>
        <authorList>
            <person name="Sipos G."/>
            <person name="Prasanna A.N."/>
            <person name="Walter M.C."/>
            <person name="O'Connor E."/>
            <person name="Balint B."/>
            <person name="Krizsan K."/>
            <person name="Kiss B."/>
            <person name="Hess J."/>
            <person name="Varga T."/>
            <person name="Slot J."/>
            <person name="Riley R."/>
            <person name="Boka B."/>
            <person name="Rigling D."/>
            <person name="Barry K."/>
            <person name="Lee J."/>
            <person name="Mihaltcheva S."/>
            <person name="LaButti K."/>
            <person name="Lipzen A."/>
            <person name="Waldron R."/>
            <person name="Moloney N.M."/>
            <person name="Sperisen C."/>
            <person name="Kredics L."/>
            <person name="Vagvoelgyi C."/>
            <person name="Patrignani A."/>
            <person name="Fitzpatrick D."/>
            <person name="Nagy I."/>
            <person name="Doyle S."/>
            <person name="Anderson J.B."/>
            <person name="Grigoriev I.V."/>
            <person name="Gueldener U."/>
            <person name="Muensterkoetter M."/>
            <person name="Nagy L.G."/>
        </authorList>
    </citation>
    <scope>NUCLEOTIDE SEQUENCE [LARGE SCALE GENOMIC DNA]</scope>
    <source>
        <strain evidence="3">28-4</strain>
    </source>
</reference>
<dbReference type="Proteomes" id="UP000218334">
    <property type="component" value="Unassembled WGS sequence"/>
</dbReference>
<keyword evidence="2" id="KW-0413">Isomerase</keyword>
<name>A0A2H3C1I1_9AGAR</name>
<dbReference type="InterPro" id="IPR036237">
    <property type="entry name" value="Xyl_isomerase-like_sf"/>
</dbReference>
<sequence>MSTPVASLPVAVPTMTLGRAWVHDLDAKMAEAKNAGYQGLEVFWEDLVYAAKKINPTSTEKDEAIMLQAARYAKELCDKNGLVVMALQPFLNYDGLLDETKHRENITKLKLWFKVAKILGTDLIQVPSQMNLEGTTGNFDKLVADIREIGELGLKEDPPVRFAYEALAWGAHLDLWQQVWAVVIKVDLPNVGTVLDTYQILGRIYGDPTSPTGKQTDAEEALAASLKEMVAAAPALLPKLFYVQLSDAEFISPPLSPAHPFYDPAQKPQMTWSRNARLFPCESDRGGYLPVDRVAKVLFEDIGYRGWISMEVFSRTMSEPGKEVPREHAQRGMKSWKAFLTQLGYNTNED</sequence>
<dbReference type="SUPFAM" id="SSF51658">
    <property type="entry name" value="Xylose isomerase-like"/>
    <property type="match status" value="1"/>
</dbReference>
<evidence type="ECO:0000313" key="2">
    <source>
        <dbReference type="EMBL" id="PBK76949.1"/>
    </source>
</evidence>
<evidence type="ECO:0000313" key="3">
    <source>
        <dbReference type="Proteomes" id="UP000218334"/>
    </source>
</evidence>
<proteinExistence type="predicted"/>
<dbReference type="GO" id="GO:0016853">
    <property type="term" value="F:isomerase activity"/>
    <property type="evidence" value="ECO:0007669"/>
    <property type="project" value="UniProtKB-KW"/>
</dbReference>
<keyword evidence="3" id="KW-1185">Reference proteome</keyword>
<dbReference type="InterPro" id="IPR050312">
    <property type="entry name" value="IolE/XylAMocC-like"/>
</dbReference>
<dbReference type="Pfam" id="PF01261">
    <property type="entry name" value="AP_endonuc_2"/>
    <property type="match status" value="1"/>
</dbReference>
<gene>
    <name evidence="2" type="ORF">ARMSODRAFT_948810</name>
</gene>